<protein>
    <recommendedName>
        <fullName evidence="2">Craniofacial development protein 2-like</fullName>
    </recommendedName>
</protein>
<proteinExistence type="predicted"/>
<dbReference type="PANTHER" id="PTHR23227">
    <property type="entry name" value="BUCENTAUR RELATED"/>
    <property type="match status" value="1"/>
</dbReference>
<organism evidence="1">
    <name type="scientific">Nicotiana tabacum</name>
    <name type="common">Common tobacco</name>
    <dbReference type="NCBI Taxonomy" id="4097"/>
    <lineage>
        <taxon>Eukaryota</taxon>
        <taxon>Viridiplantae</taxon>
        <taxon>Streptophyta</taxon>
        <taxon>Embryophyta</taxon>
        <taxon>Tracheophyta</taxon>
        <taxon>Spermatophyta</taxon>
        <taxon>Magnoliopsida</taxon>
        <taxon>eudicotyledons</taxon>
        <taxon>Gunneridae</taxon>
        <taxon>Pentapetalae</taxon>
        <taxon>asterids</taxon>
        <taxon>lamiids</taxon>
        <taxon>Solanales</taxon>
        <taxon>Solanaceae</taxon>
        <taxon>Nicotianoideae</taxon>
        <taxon>Nicotianeae</taxon>
        <taxon>Nicotiana</taxon>
    </lineage>
</organism>
<dbReference type="PANTHER" id="PTHR23227:SF67">
    <property type="entry name" value="CRANIOFACIAL DEVELOPMENT PROTEIN 2-LIKE"/>
    <property type="match status" value="1"/>
</dbReference>
<dbReference type="Gene3D" id="3.60.10.10">
    <property type="entry name" value="Endonuclease/exonuclease/phosphatase"/>
    <property type="match status" value="1"/>
</dbReference>
<name>A0A1S4ARB8_TOBAC</name>
<evidence type="ECO:0000313" key="1">
    <source>
        <dbReference type="RefSeq" id="XP_016479038.1"/>
    </source>
</evidence>
<dbReference type="AlphaFoldDB" id="A0A1S4ARB8"/>
<dbReference type="InterPro" id="IPR027124">
    <property type="entry name" value="Swc5/CFDP1/2"/>
</dbReference>
<gene>
    <name evidence="1" type="primary">LOC107800386</name>
</gene>
<dbReference type="KEGG" id="nta:107800386"/>
<dbReference type="RefSeq" id="XP_016479038.1">
    <property type="nucleotide sequence ID" value="XM_016623552.1"/>
</dbReference>
<dbReference type="InterPro" id="IPR036691">
    <property type="entry name" value="Endo/exonu/phosph_ase_sf"/>
</dbReference>
<reference evidence="1" key="1">
    <citation type="submission" date="2025-08" db="UniProtKB">
        <authorList>
            <consortium name="RefSeq"/>
        </authorList>
    </citation>
    <scope>IDENTIFICATION</scope>
</reference>
<accession>A0A1S4ARB8</accession>
<dbReference type="OrthoDB" id="418748at2759"/>
<sequence>MLSLYLSNGQSPNLTPLVPHLLCRRRPCRCRVVLAVVVPVAVESPAYTWKSIELGKILQKRRINIACLQETRCGGTRAREVNGYKLWYAGGAGGTRGKNGVGILLERDLRELVVDVKRVNDTLIVIKLVVGGLTLSVASHTHHKRDWGEEVKRQFWEDLDEVVRGILHTDKIFIGCDVNGHIHEMTKGYDDVHEGFYYGVSNEGGSSLLDFSRAFDLVLANSCFQKREDHFVTFQSVVANTQIAYLLYKMRDRDFALIARLFRIWELGRSCGDASSMWTSTTNCIREAARAVLGVTKGFSRGRKGDWWINGEVQRKVEAKKDAYMKLVENADKEERRKLRE</sequence>
<dbReference type="PaxDb" id="4097-A0A1S4ARB8"/>
<evidence type="ECO:0008006" key="2">
    <source>
        <dbReference type="Google" id="ProtNLM"/>
    </source>
</evidence>
<dbReference type="STRING" id="4097.A0A1S4ARB8"/>
<dbReference type="SUPFAM" id="SSF56219">
    <property type="entry name" value="DNase I-like"/>
    <property type="match status" value="1"/>
</dbReference>